<feature type="transmembrane region" description="Helical" evidence="1">
    <location>
        <begin position="73"/>
        <end position="92"/>
    </location>
</feature>
<dbReference type="EMBL" id="JACHFF010000002">
    <property type="protein sequence ID" value="MBB6423658.1"/>
    <property type="molecule type" value="Genomic_DNA"/>
</dbReference>
<reference evidence="2 4" key="1">
    <citation type="submission" date="2020-07" db="EMBL/GenBank/DDBJ databases">
        <authorList>
            <person name="Criscuolo A."/>
        </authorList>
    </citation>
    <scope>NUCLEOTIDE SEQUENCE [LARGE SCALE GENOMIC DNA]</scope>
    <source>
        <strain evidence="2">CIP111751</strain>
    </source>
</reference>
<feature type="transmembrane region" description="Helical" evidence="1">
    <location>
        <begin position="50"/>
        <end position="67"/>
    </location>
</feature>
<sequence length="99" mass="11508">MYIDIIIGAVISLVMYSFGLYVYKTNNLNIIASIDTSDIPKETWPIIAKLFYKISIVVSFTLFVLYVSFSFSYFLTLIAIILLFLELIYFYVKFKSITK</sequence>
<dbReference type="Proteomes" id="UP000534001">
    <property type="component" value="Unassembled WGS sequence"/>
</dbReference>
<accession>A0A6V7R1G5</accession>
<feature type="transmembrane region" description="Helical" evidence="1">
    <location>
        <begin position="6"/>
        <end position="23"/>
    </location>
</feature>
<reference evidence="3 5" key="2">
    <citation type="submission" date="2020-08" db="EMBL/GenBank/DDBJ databases">
        <title>Genomic Encyclopedia of Type Strains, Phase IV (KMG-IV): sequencing the most valuable type-strain genomes for metagenomic binning, comparative biology and taxonomic classification.</title>
        <authorList>
            <person name="Goeker M."/>
        </authorList>
    </citation>
    <scope>NUCLEOTIDE SEQUENCE [LARGE SCALE GENOMIC DNA]</scope>
    <source>
        <strain evidence="3 5">DSM 22419</strain>
    </source>
</reference>
<organism evidence="2 4">
    <name type="scientific">Jeotgalicoccus coquinae</name>
    <dbReference type="NCBI Taxonomy" id="709509"/>
    <lineage>
        <taxon>Bacteria</taxon>
        <taxon>Bacillati</taxon>
        <taxon>Bacillota</taxon>
        <taxon>Bacilli</taxon>
        <taxon>Bacillales</taxon>
        <taxon>Staphylococcaceae</taxon>
        <taxon>Jeotgalicoccus</taxon>
    </lineage>
</organism>
<gene>
    <name evidence="3" type="ORF">HNR41_001630</name>
    <name evidence="2" type="ORF">JEOCOQ751_00152</name>
</gene>
<keyword evidence="1" id="KW-0812">Transmembrane</keyword>
<keyword evidence="5" id="KW-1185">Reference proteome</keyword>
<evidence type="ECO:0008006" key="6">
    <source>
        <dbReference type="Google" id="ProtNLM"/>
    </source>
</evidence>
<evidence type="ECO:0000313" key="4">
    <source>
        <dbReference type="Proteomes" id="UP000534001"/>
    </source>
</evidence>
<proteinExistence type="predicted"/>
<comment type="caution">
    <text evidence="2">The sequence shown here is derived from an EMBL/GenBank/DDBJ whole genome shotgun (WGS) entry which is preliminary data.</text>
</comment>
<evidence type="ECO:0000256" key="1">
    <source>
        <dbReference type="SAM" id="Phobius"/>
    </source>
</evidence>
<dbReference type="EMBL" id="CAJEWA010000004">
    <property type="protein sequence ID" value="CAD2071177.1"/>
    <property type="molecule type" value="Genomic_DNA"/>
</dbReference>
<protein>
    <recommendedName>
        <fullName evidence="6">DUF3784 domain-containing protein</fullName>
    </recommendedName>
</protein>
<evidence type="ECO:0000313" key="5">
    <source>
        <dbReference type="Proteomes" id="UP000545588"/>
    </source>
</evidence>
<keyword evidence="1" id="KW-1133">Transmembrane helix</keyword>
<keyword evidence="1" id="KW-0472">Membrane</keyword>
<name>A0A6V7R1G5_9STAP</name>
<evidence type="ECO:0000313" key="2">
    <source>
        <dbReference type="EMBL" id="CAD2071177.1"/>
    </source>
</evidence>
<dbReference type="AlphaFoldDB" id="A0A6V7R1G5"/>
<evidence type="ECO:0000313" key="3">
    <source>
        <dbReference type="EMBL" id="MBB6423658.1"/>
    </source>
</evidence>
<dbReference type="Proteomes" id="UP000545588">
    <property type="component" value="Unassembled WGS sequence"/>
</dbReference>